<evidence type="ECO:0000256" key="7">
    <source>
        <dbReference type="SAM" id="MobiDB-lite"/>
    </source>
</evidence>
<comment type="caution">
    <text evidence="8">The sequence shown here is derived from an EMBL/GenBank/DDBJ whole genome shotgun (WGS) entry which is preliminary data.</text>
</comment>
<comment type="function">
    <text evidence="5">May play important roles in cardiac development and/or cardiac function.</text>
</comment>
<dbReference type="PROSITE" id="PS51450">
    <property type="entry name" value="LRR"/>
    <property type="match status" value="3"/>
</dbReference>
<comment type="subcellular location">
    <subcellularLocation>
        <location evidence="1">Nucleus</location>
    </subcellularLocation>
</comment>
<feature type="region of interest" description="Disordered" evidence="7">
    <location>
        <begin position="354"/>
        <end position="393"/>
    </location>
</feature>
<sequence>MRERVGKGDAGTLESEQEDTPHRGAGETQRGRRDRTGARSWLRSLRPGKTVLIVHVEKNAIWREPARAADTYRGKKKNGYKESKKKGDKTAGYNEGEGRPQSRSSSPVVGGLRLAMGNTIRAFVAFIPADRCQNYVARDLREMPLDRMVDLSGSQLRRFPVHVCSFQELVKLYLSDNRLNSLPPELGQLQNLQILALDFNNFKALPQVVCTLKQLCILYLGNNKLCDLPRELSLLQNLRTLWVEANYLTKLPEVVCELSLLKTLHAGSNALRLLPGQLQRLRELRTIWLSGNLLTDFPPVLLHMPFLEIIDVDRNSIRYFPSLAHLSSLKLVIYDHNPCRNAPKVAKGVRRVGRWAEETPEPDPRKARRYALAREESQEAQLPALPPLPPTNS</sequence>
<feature type="compositionally biased region" description="Basic residues" evidence="7">
    <location>
        <begin position="74"/>
        <end position="87"/>
    </location>
</feature>
<feature type="region of interest" description="Disordered" evidence="7">
    <location>
        <begin position="1"/>
        <end position="42"/>
    </location>
</feature>
<evidence type="ECO:0000313" key="8">
    <source>
        <dbReference type="EMBL" id="MXQ96326.1"/>
    </source>
</evidence>
<dbReference type="InterPro" id="IPR003591">
    <property type="entry name" value="Leu-rich_rpt_typical-subtyp"/>
</dbReference>
<dbReference type="GO" id="GO:0005634">
    <property type="term" value="C:nucleus"/>
    <property type="evidence" value="ECO:0007669"/>
    <property type="project" value="UniProtKB-SubCell"/>
</dbReference>
<dbReference type="InterPro" id="IPR032675">
    <property type="entry name" value="LRR_dom_sf"/>
</dbReference>
<dbReference type="SMART" id="SM00369">
    <property type="entry name" value="LRR_TYP"/>
    <property type="match status" value="5"/>
</dbReference>
<feature type="compositionally biased region" description="Basic and acidic residues" evidence="7">
    <location>
        <begin position="19"/>
        <end position="37"/>
    </location>
</feature>
<dbReference type="FunFam" id="3.80.10.10:FF:002815">
    <property type="entry name" value="Leucine-rich repeat-containing protein 10"/>
    <property type="match status" value="1"/>
</dbReference>
<dbReference type="Pfam" id="PF13855">
    <property type="entry name" value="LRR_8"/>
    <property type="match status" value="1"/>
</dbReference>
<feature type="region of interest" description="Disordered" evidence="7">
    <location>
        <begin position="71"/>
        <end position="109"/>
    </location>
</feature>
<accession>A0A6B0S8J1</accession>
<dbReference type="GO" id="GO:0005737">
    <property type="term" value="C:cytoplasm"/>
    <property type="evidence" value="ECO:0007669"/>
    <property type="project" value="TreeGrafter"/>
</dbReference>
<dbReference type="SUPFAM" id="SSF52058">
    <property type="entry name" value="L domain-like"/>
    <property type="match status" value="1"/>
</dbReference>
<dbReference type="Gene3D" id="3.80.10.10">
    <property type="entry name" value="Ribonuclease Inhibitor"/>
    <property type="match status" value="2"/>
</dbReference>
<dbReference type="AlphaFoldDB" id="A0A6B0S8J1"/>
<feature type="compositionally biased region" description="Pro residues" evidence="7">
    <location>
        <begin position="384"/>
        <end position="393"/>
    </location>
</feature>
<keyword evidence="3" id="KW-0677">Repeat</keyword>
<keyword evidence="4" id="KW-0539">Nucleus</keyword>
<organism evidence="8 9">
    <name type="scientific">Bos mutus</name>
    <name type="common">wild yak</name>
    <dbReference type="NCBI Taxonomy" id="72004"/>
    <lineage>
        <taxon>Eukaryota</taxon>
        <taxon>Metazoa</taxon>
        <taxon>Chordata</taxon>
        <taxon>Craniata</taxon>
        <taxon>Vertebrata</taxon>
        <taxon>Euteleostomi</taxon>
        <taxon>Mammalia</taxon>
        <taxon>Eutheria</taxon>
        <taxon>Laurasiatheria</taxon>
        <taxon>Artiodactyla</taxon>
        <taxon>Ruminantia</taxon>
        <taxon>Pecora</taxon>
        <taxon>Bovidae</taxon>
        <taxon>Bovinae</taxon>
        <taxon>Bos</taxon>
    </lineage>
</organism>
<dbReference type="Proteomes" id="UP000322234">
    <property type="component" value="Unassembled WGS sequence"/>
</dbReference>
<keyword evidence="9" id="KW-1185">Reference proteome</keyword>
<proteinExistence type="predicted"/>
<dbReference type="PANTHER" id="PTHR48051">
    <property type="match status" value="1"/>
</dbReference>
<name>A0A6B0S8J1_9CETA</name>
<evidence type="ECO:0000313" key="9">
    <source>
        <dbReference type="Proteomes" id="UP000322234"/>
    </source>
</evidence>
<evidence type="ECO:0000256" key="4">
    <source>
        <dbReference type="ARBA" id="ARBA00023242"/>
    </source>
</evidence>
<protein>
    <recommendedName>
        <fullName evidence="6">Leucine-rich repeat-containing protein 10</fullName>
    </recommendedName>
</protein>
<evidence type="ECO:0000256" key="1">
    <source>
        <dbReference type="ARBA" id="ARBA00004123"/>
    </source>
</evidence>
<dbReference type="InterPro" id="IPR050216">
    <property type="entry name" value="LRR_domain-containing"/>
</dbReference>
<reference evidence="8" key="1">
    <citation type="submission" date="2019-10" db="EMBL/GenBank/DDBJ databases">
        <title>The sequence and de novo assembly of the wild yak genome.</title>
        <authorList>
            <person name="Liu Y."/>
        </authorList>
    </citation>
    <scope>NUCLEOTIDE SEQUENCE [LARGE SCALE GENOMIC DNA]</scope>
    <source>
        <strain evidence="8">WY2019</strain>
    </source>
</reference>
<feature type="compositionally biased region" description="Basic and acidic residues" evidence="7">
    <location>
        <begin position="354"/>
        <end position="365"/>
    </location>
</feature>
<gene>
    <name evidence="8" type="ORF">E5288_WYG020605</name>
</gene>
<evidence type="ECO:0000256" key="2">
    <source>
        <dbReference type="ARBA" id="ARBA00022614"/>
    </source>
</evidence>
<dbReference type="PANTHER" id="PTHR48051:SF37">
    <property type="entry name" value="LEUCINE RICH REPEAT CONTAINING 10"/>
    <property type="match status" value="1"/>
</dbReference>
<dbReference type="InterPro" id="IPR001611">
    <property type="entry name" value="Leu-rich_rpt"/>
</dbReference>
<dbReference type="EMBL" id="VBQZ03000158">
    <property type="protein sequence ID" value="MXQ96326.1"/>
    <property type="molecule type" value="Genomic_DNA"/>
</dbReference>
<keyword evidence="2" id="KW-0433">Leucine-rich repeat</keyword>
<evidence type="ECO:0000256" key="6">
    <source>
        <dbReference type="ARBA" id="ARBA00071506"/>
    </source>
</evidence>
<evidence type="ECO:0000256" key="5">
    <source>
        <dbReference type="ARBA" id="ARBA00057472"/>
    </source>
</evidence>
<evidence type="ECO:0000256" key="3">
    <source>
        <dbReference type="ARBA" id="ARBA00022737"/>
    </source>
</evidence>
<dbReference type="SMART" id="SM00364">
    <property type="entry name" value="LRR_BAC"/>
    <property type="match status" value="6"/>
</dbReference>